<dbReference type="RefSeq" id="WP_164878604.1">
    <property type="nucleotide sequence ID" value="NZ_CP034929.1"/>
</dbReference>
<dbReference type="InterPro" id="IPR009737">
    <property type="entry name" value="Aim32/Apd1-like"/>
</dbReference>
<keyword evidence="3" id="KW-1185">Reference proteome</keyword>
<sequence>MSIPPASAQPSPFRCTPGSRADAEPMVGTAPTDTRYLLLEYAGAWGKKAVADSRLPDDVKTALAGLSAAGVNVMLVRRHGGRTAEGVRVFTVEVTPTDAHVRGAMLADVSVLLSLDLETFAATGVLTGLEPWERDLHLVCTNGSRDLCCAELGRPVAAAVSARWPAETWECTHLGGHRFSATLLSFPSAICLGRLDAESAVMALEEIEVGRHPLGFSRGRAGLSGAAQVAQVHVMEMTGLDDLGDVLVLEESHGVVRLLAQAPGSEGAQVEWQVGVRSVKVPRRQSCGDSPFKPATSYEVIAAGPVG</sequence>
<accession>A0ABW1QXC8</accession>
<proteinExistence type="predicted"/>
<protein>
    <submittedName>
        <fullName evidence="2">Sucrase ferredoxin</fullName>
    </submittedName>
</protein>
<organism evidence="2 3">
    <name type="scientific">Nocardioides yefusunii</name>
    <dbReference type="NCBI Taxonomy" id="2500546"/>
    <lineage>
        <taxon>Bacteria</taxon>
        <taxon>Bacillati</taxon>
        <taxon>Actinomycetota</taxon>
        <taxon>Actinomycetes</taxon>
        <taxon>Propionibacteriales</taxon>
        <taxon>Nocardioidaceae</taxon>
        <taxon>Nocardioides</taxon>
    </lineage>
</organism>
<gene>
    <name evidence="2" type="ORF">ACFPWU_05075</name>
</gene>
<evidence type="ECO:0000313" key="3">
    <source>
        <dbReference type="Proteomes" id="UP001596098"/>
    </source>
</evidence>
<comment type="caution">
    <text evidence="2">The sequence shown here is derived from an EMBL/GenBank/DDBJ whole genome shotgun (WGS) entry which is preliminary data.</text>
</comment>
<reference evidence="3" key="1">
    <citation type="journal article" date="2019" name="Int. J. Syst. Evol. Microbiol.">
        <title>The Global Catalogue of Microorganisms (GCM) 10K type strain sequencing project: providing services to taxonomists for standard genome sequencing and annotation.</title>
        <authorList>
            <consortium name="The Broad Institute Genomics Platform"/>
            <consortium name="The Broad Institute Genome Sequencing Center for Infectious Disease"/>
            <person name="Wu L."/>
            <person name="Ma J."/>
        </authorList>
    </citation>
    <scope>NUCLEOTIDE SEQUENCE [LARGE SCALE GENOMIC DNA]</scope>
    <source>
        <strain evidence="3">DFY28</strain>
    </source>
</reference>
<evidence type="ECO:0000256" key="1">
    <source>
        <dbReference type="SAM" id="MobiDB-lite"/>
    </source>
</evidence>
<dbReference type="Proteomes" id="UP001596098">
    <property type="component" value="Unassembled WGS sequence"/>
</dbReference>
<dbReference type="CDD" id="cd03062">
    <property type="entry name" value="TRX_Fd_Sucrase"/>
    <property type="match status" value="1"/>
</dbReference>
<evidence type="ECO:0000313" key="2">
    <source>
        <dbReference type="EMBL" id="MFC6153033.1"/>
    </source>
</evidence>
<name>A0ABW1QXC8_9ACTN</name>
<dbReference type="EMBL" id="JBHSQI010000002">
    <property type="protein sequence ID" value="MFC6153033.1"/>
    <property type="molecule type" value="Genomic_DNA"/>
</dbReference>
<feature type="region of interest" description="Disordered" evidence="1">
    <location>
        <begin position="1"/>
        <end position="28"/>
    </location>
</feature>
<dbReference type="Pfam" id="PF06999">
    <property type="entry name" value="Suc_Fer-like"/>
    <property type="match status" value="1"/>
</dbReference>